<keyword evidence="12" id="KW-0175">Coiled coil</keyword>
<dbReference type="SUPFAM" id="SSF47789">
    <property type="entry name" value="C-terminal domain of RNA polymerase alpha subunit"/>
    <property type="match status" value="1"/>
</dbReference>
<dbReference type="SUPFAM" id="SSF56553">
    <property type="entry name" value="Insert subdomain of RNA polymerase alpha subunit"/>
    <property type="match status" value="1"/>
</dbReference>
<comment type="similarity">
    <text evidence="1 11">Belongs to the RNA polymerase alpha chain family.</text>
</comment>
<dbReference type="Gene3D" id="1.10.150.20">
    <property type="entry name" value="5' to 3' exonuclease, C-terminal subdomain"/>
    <property type="match status" value="1"/>
</dbReference>
<evidence type="ECO:0000256" key="7">
    <source>
        <dbReference type="ARBA" id="ARBA00023163"/>
    </source>
</evidence>
<comment type="subunit">
    <text evidence="11">Homodimer. The RNAP catalytic core consists of 2 alpha, 1 beta, 1 beta' and 1 omega subunit. When a sigma factor is associated with the core the holoenzyme is formed, which can initiate transcription.</text>
</comment>
<evidence type="ECO:0000256" key="1">
    <source>
        <dbReference type="ARBA" id="ARBA00007123"/>
    </source>
</evidence>
<dbReference type="NCBIfam" id="NF003513">
    <property type="entry name" value="PRK05182.1-2"/>
    <property type="match status" value="1"/>
</dbReference>
<evidence type="ECO:0000313" key="15">
    <source>
        <dbReference type="Proteomes" id="UP000239549"/>
    </source>
</evidence>
<evidence type="ECO:0000256" key="6">
    <source>
        <dbReference type="ARBA" id="ARBA00022695"/>
    </source>
</evidence>
<dbReference type="GO" id="GO:0000428">
    <property type="term" value="C:DNA-directed RNA polymerase complex"/>
    <property type="evidence" value="ECO:0007669"/>
    <property type="project" value="UniProtKB-KW"/>
</dbReference>
<dbReference type="Pfam" id="PF03118">
    <property type="entry name" value="RNA_pol_A_CTD"/>
    <property type="match status" value="1"/>
</dbReference>
<dbReference type="InterPro" id="IPR011773">
    <property type="entry name" value="DNA-dir_RpoA"/>
</dbReference>
<comment type="catalytic activity">
    <reaction evidence="10 11">
        <text>RNA(n) + a ribonucleoside 5'-triphosphate = RNA(n+1) + diphosphate</text>
        <dbReference type="Rhea" id="RHEA:21248"/>
        <dbReference type="Rhea" id="RHEA-COMP:14527"/>
        <dbReference type="Rhea" id="RHEA-COMP:17342"/>
        <dbReference type="ChEBI" id="CHEBI:33019"/>
        <dbReference type="ChEBI" id="CHEBI:61557"/>
        <dbReference type="ChEBI" id="CHEBI:140395"/>
        <dbReference type="EC" id="2.7.7.6"/>
    </reaction>
</comment>
<comment type="domain">
    <text evidence="11">The N-terminal domain is essential for RNAP assembly and basal transcription, whereas the C-terminal domain is involved in interaction with transcriptional regulators and with upstream promoter elements.</text>
</comment>
<organism evidence="14 15">
    <name type="scientific">Desulfocucumis palustris</name>
    <dbReference type="NCBI Taxonomy" id="1898651"/>
    <lineage>
        <taxon>Bacteria</taxon>
        <taxon>Bacillati</taxon>
        <taxon>Bacillota</taxon>
        <taxon>Clostridia</taxon>
        <taxon>Eubacteriales</taxon>
        <taxon>Desulfocucumaceae</taxon>
        <taxon>Desulfocucumis</taxon>
    </lineage>
</organism>
<evidence type="ECO:0000256" key="10">
    <source>
        <dbReference type="ARBA" id="ARBA00048552"/>
    </source>
</evidence>
<dbReference type="FunFam" id="1.10.150.20:FF:000001">
    <property type="entry name" value="DNA-directed RNA polymerase subunit alpha"/>
    <property type="match status" value="1"/>
</dbReference>
<dbReference type="HAMAP" id="MF_00059">
    <property type="entry name" value="RNApol_bact_RpoA"/>
    <property type="match status" value="1"/>
</dbReference>
<dbReference type="InterPro" id="IPR011263">
    <property type="entry name" value="DNA-dir_RNA_pol_RpoA/D/Rpb3"/>
</dbReference>
<dbReference type="InterPro" id="IPR011260">
    <property type="entry name" value="RNAP_asu_C"/>
</dbReference>
<feature type="coiled-coil region" evidence="12">
    <location>
        <begin position="231"/>
        <end position="291"/>
    </location>
</feature>
<dbReference type="Proteomes" id="UP000239549">
    <property type="component" value="Unassembled WGS sequence"/>
</dbReference>
<dbReference type="OrthoDB" id="9805706at2"/>
<keyword evidence="4 11" id="KW-0240">DNA-directed RNA polymerase</keyword>
<dbReference type="EMBL" id="BFAV01000004">
    <property type="protein sequence ID" value="GBF31917.1"/>
    <property type="molecule type" value="Genomic_DNA"/>
</dbReference>
<dbReference type="Pfam" id="PF01000">
    <property type="entry name" value="RNA_pol_A_bac"/>
    <property type="match status" value="1"/>
</dbReference>
<gene>
    <name evidence="11" type="primary">rpoA</name>
    <name evidence="14" type="ORF">DCCM_0101</name>
</gene>
<dbReference type="EC" id="2.7.7.6" evidence="2 11"/>
<evidence type="ECO:0000256" key="9">
    <source>
        <dbReference type="ARBA" id="ARBA00033070"/>
    </source>
</evidence>
<evidence type="ECO:0000256" key="3">
    <source>
        <dbReference type="ARBA" id="ARBA00015972"/>
    </source>
</evidence>
<evidence type="ECO:0000256" key="8">
    <source>
        <dbReference type="ARBA" id="ARBA00032524"/>
    </source>
</evidence>
<dbReference type="SMART" id="SM00662">
    <property type="entry name" value="RPOLD"/>
    <property type="match status" value="1"/>
</dbReference>
<evidence type="ECO:0000259" key="13">
    <source>
        <dbReference type="SMART" id="SM00662"/>
    </source>
</evidence>
<sequence>MLEIEKPKIECVETNQDNTYAKFVVEPLERGYGITLGNSLRRILLSSLPGAAVTSVKIEGVLHEFSTVPGVQEDVTDIILNLKGLCLKMYSDEDKILRIEAKGEGAVKAGDIIGDADVEILNPDMHIATLASNGRLFIEMSISKGRGYVSSERNKKGEHIIGVIPVDSVYTPVRRVNYMVENTRVGQRTDYDKLTLEVWTDGSIKPDEAVSLSAKIMGEHLRLFIGLTETVNDVEIMVEKEEEQKDKIMEMSIEELDLSVRSYNCLKRAGINTVEELIQRNEEDMMKVRNLGKKSLEEVIQKLNEMGLSLRKDDD</sequence>
<name>A0A2L2X6X1_9FIRM</name>
<evidence type="ECO:0000256" key="2">
    <source>
        <dbReference type="ARBA" id="ARBA00012418"/>
    </source>
</evidence>
<dbReference type="InterPro" id="IPR011262">
    <property type="entry name" value="DNA-dir_RNA_pol_insert"/>
</dbReference>
<dbReference type="GO" id="GO:0003899">
    <property type="term" value="F:DNA-directed RNA polymerase activity"/>
    <property type="evidence" value="ECO:0007669"/>
    <property type="project" value="UniProtKB-UniRule"/>
</dbReference>
<dbReference type="Gene3D" id="2.170.120.12">
    <property type="entry name" value="DNA-directed RNA polymerase, insert domain"/>
    <property type="match status" value="1"/>
</dbReference>
<dbReference type="CDD" id="cd06928">
    <property type="entry name" value="RNAP_alpha_NTD"/>
    <property type="match status" value="1"/>
</dbReference>
<evidence type="ECO:0000256" key="12">
    <source>
        <dbReference type="SAM" id="Coils"/>
    </source>
</evidence>
<evidence type="ECO:0000256" key="5">
    <source>
        <dbReference type="ARBA" id="ARBA00022679"/>
    </source>
</evidence>
<dbReference type="AlphaFoldDB" id="A0A2L2X6X1"/>
<dbReference type="InterPro" id="IPR036643">
    <property type="entry name" value="RNApol_insert_sf"/>
</dbReference>
<keyword evidence="6 11" id="KW-0548">Nucleotidyltransferase</keyword>
<evidence type="ECO:0000313" key="14">
    <source>
        <dbReference type="EMBL" id="GBF31917.1"/>
    </source>
</evidence>
<dbReference type="GO" id="GO:0046983">
    <property type="term" value="F:protein dimerization activity"/>
    <property type="evidence" value="ECO:0007669"/>
    <property type="project" value="InterPro"/>
</dbReference>
<protein>
    <recommendedName>
        <fullName evidence="3 11">DNA-directed RNA polymerase subunit alpha</fullName>
        <shortName evidence="11">RNAP subunit alpha</shortName>
        <ecNumber evidence="2 11">2.7.7.6</ecNumber>
    </recommendedName>
    <alternativeName>
        <fullName evidence="9 11">RNA polymerase subunit alpha</fullName>
    </alternativeName>
    <alternativeName>
        <fullName evidence="8 11">Transcriptase subunit alpha</fullName>
    </alternativeName>
</protein>
<dbReference type="GO" id="GO:0003677">
    <property type="term" value="F:DNA binding"/>
    <property type="evidence" value="ECO:0007669"/>
    <property type="project" value="UniProtKB-UniRule"/>
</dbReference>
<feature type="region of interest" description="Alpha N-terminal domain (alpha-NTD)" evidence="11">
    <location>
        <begin position="1"/>
        <end position="235"/>
    </location>
</feature>
<dbReference type="InterPro" id="IPR036603">
    <property type="entry name" value="RBP11-like"/>
</dbReference>
<evidence type="ECO:0000256" key="4">
    <source>
        <dbReference type="ARBA" id="ARBA00022478"/>
    </source>
</evidence>
<comment type="caution">
    <text evidence="14">The sequence shown here is derived from an EMBL/GenBank/DDBJ whole genome shotgun (WGS) entry which is preliminary data.</text>
</comment>
<dbReference type="GO" id="GO:0006351">
    <property type="term" value="P:DNA-templated transcription"/>
    <property type="evidence" value="ECO:0007669"/>
    <property type="project" value="UniProtKB-UniRule"/>
</dbReference>
<accession>A0A2L2X6X1</accession>
<keyword evidence="7 11" id="KW-0804">Transcription</keyword>
<proteinExistence type="inferred from homology"/>
<dbReference type="NCBIfam" id="NF003516">
    <property type="entry name" value="PRK05182.2-2"/>
    <property type="match status" value="1"/>
</dbReference>
<dbReference type="GO" id="GO:0005737">
    <property type="term" value="C:cytoplasm"/>
    <property type="evidence" value="ECO:0007669"/>
    <property type="project" value="UniProtKB-ARBA"/>
</dbReference>
<feature type="domain" description="DNA-directed RNA polymerase RpoA/D/Rpb3-type" evidence="13">
    <location>
        <begin position="20"/>
        <end position="227"/>
    </location>
</feature>
<keyword evidence="15" id="KW-1185">Reference proteome</keyword>
<comment type="function">
    <text evidence="11">DNA-dependent RNA polymerase catalyzes the transcription of DNA into RNA using the four ribonucleoside triphosphates as substrates.</text>
</comment>
<dbReference type="Gene3D" id="3.30.1360.10">
    <property type="entry name" value="RNA polymerase, RBP11-like subunit"/>
    <property type="match status" value="1"/>
</dbReference>
<keyword evidence="5 11" id="KW-0808">Transferase</keyword>
<dbReference type="RefSeq" id="WP_104370523.1">
    <property type="nucleotide sequence ID" value="NZ_BFAV01000004.1"/>
</dbReference>
<dbReference type="NCBIfam" id="NF003519">
    <property type="entry name" value="PRK05182.2-5"/>
    <property type="match status" value="1"/>
</dbReference>
<dbReference type="Pfam" id="PF01193">
    <property type="entry name" value="RNA_pol_L"/>
    <property type="match status" value="1"/>
</dbReference>
<dbReference type="NCBIfam" id="TIGR02027">
    <property type="entry name" value="rpoA"/>
    <property type="match status" value="1"/>
</dbReference>
<dbReference type="FunFam" id="2.170.120.12:FF:000001">
    <property type="entry name" value="DNA-directed RNA polymerase subunit alpha"/>
    <property type="match status" value="1"/>
</dbReference>
<feature type="region of interest" description="Alpha C-terminal domain (alpha-CTD)" evidence="11">
    <location>
        <begin position="245"/>
        <end position="315"/>
    </location>
</feature>
<evidence type="ECO:0000256" key="11">
    <source>
        <dbReference type="HAMAP-Rule" id="MF_00059"/>
    </source>
</evidence>
<dbReference type="SUPFAM" id="SSF55257">
    <property type="entry name" value="RBP11-like subunits of RNA polymerase"/>
    <property type="match status" value="1"/>
</dbReference>
<dbReference type="NCBIfam" id="NF003515">
    <property type="entry name" value="PRK05182.2-1"/>
    <property type="match status" value="1"/>
</dbReference>
<reference evidence="15" key="1">
    <citation type="submission" date="2018-02" db="EMBL/GenBank/DDBJ databases">
        <title>Genome sequence of Desulfocucumis palustris strain NAW-5.</title>
        <authorList>
            <person name="Watanabe M."/>
            <person name="Kojima H."/>
            <person name="Fukui M."/>
        </authorList>
    </citation>
    <scope>NUCLEOTIDE SEQUENCE [LARGE SCALE GENOMIC DNA]</scope>
    <source>
        <strain evidence="15">NAW-5</strain>
    </source>
</reference>